<dbReference type="InterPro" id="IPR045140">
    <property type="entry name" value="SHCBP1-like"/>
</dbReference>
<name>A0A7R9D285_TIMCR</name>
<dbReference type="PANTHER" id="PTHR14695">
    <property type="entry name" value="SHC SH2-DOMAIN BINDING PROTEIN 1-RELATED"/>
    <property type="match status" value="1"/>
</dbReference>
<evidence type="ECO:0000259" key="1">
    <source>
        <dbReference type="Pfam" id="PF23762"/>
    </source>
</evidence>
<dbReference type="EMBL" id="OC319614">
    <property type="protein sequence ID" value="CAD7405872.1"/>
    <property type="molecule type" value="Genomic_DNA"/>
</dbReference>
<accession>A0A7R9D285</accession>
<gene>
    <name evidence="2" type="ORF">TCEB3V08_LOCUS8215</name>
</gene>
<feature type="domain" description="SHC SH2" evidence="1">
    <location>
        <begin position="15"/>
        <end position="247"/>
    </location>
</feature>
<dbReference type="SUPFAM" id="SSF51126">
    <property type="entry name" value="Pectin lyase-like"/>
    <property type="match status" value="1"/>
</dbReference>
<dbReference type="PANTHER" id="PTHR14695:SF4">
    <property type="entry name" value="PROTEIN NESSUN DORMA"/>
    <property type="match status" value="1"/>
</dbReference>
<dbReference type="GO" id="GO:0007112">
    <property type="term" value="P:male meiosis cytokinesis"/>
    <property type="evidence" value="ECO:0007669"/>
    <property type="project" value="TreeGrafter"/>
</dbReference>
<reference evidence="2" key="1">
    <citation type="submission" date="2020-11" db="EMBL/GenBank/DDBJ databases">
        <authorList>
            <person name="Tran Van P."/>
        </authorList>
    </citation>
    <scope>NUCLEOTIDE SEQUENCE</scope>
</reference>
<dbReference type="AlphaFoldDB" id="A0A7R9D285"/>
<dbReference type="Pfam" id="PF23762">
    <property type="entry name" value="SHCBP_N"/>
    <property type="match status" value="1"/>
</dbReference>
<dbReference type="GO" id="GO:0007283">
    <property type="term" value="P:spermatogenesis"/>
    <property type="evidence" value="ECO:0007669"/>
    <property type="project" value="TreeGrafter"/>
</dbReference>
<dbReference type="InterPro" id="IPR057508">
    <property type="entry name" value="SHCBP-like_N"/>
</dbReference>
<proteinExistence type="predicted"/>
<organism evidence="2">
    <name type="scientific">Timema cristinae</name>
    <name type="common">Walking stick</name>
    <dbReference type="NCBI Taxonomy" id="61476"/>
    <lineage>
        <taxon>Eukaryota</taxon>
        <taxon>Metazoa</taxon>
        <taxon>Ecdysozoa</taxon>
        <taxon>Arthropoda</taxon>
        <taxon>Hexapoda</taxon>
        <taxon>Insecta</taxon>
        <taxon>Pterygota</taxon>
        <taxon>Neoptera</taxon>
        <taxon>Polyneoptera</taxon>
        <taxon>Phasmatodea</taxon>
        <taxon>Timematodea</taxon>
        <taxon>Timematoidea</taxon>
        <taxon>Timematidae</taxon>
        <taxon>Timema</taxon>
    </lineage>
</organism>
<protein>
    <recommendedName>
        <fullName evidence="1">SHC SH2 domain-containing protein</fullName>
    </recommendedName>
</protein>
<dbReference type="InterPro" id="IPR011050">
    <property type="entry name" value="Pectin_lyase_fold/virulence"/>
</dbReference>
<evidence type="ECO:0000313" key="2">
    <source>
        <dbReference type="EMBL" id="CAD7405872.1"/>
    </source>
</evidence>
<sequence>MALEIITFDKSPTKRLIEFKDILSGRDERLPASHVKNEWRYYLEETMELAGWNALWKISRQECQELSISFPTFVMVTVSNVDFINFTGVVHIVAIQDNIDLPETHVVPLLHLFPTVQQDSNTINIENTADCLDQFRFFYEHVWMPWDADDDENEDWISNHLETRIGLIIDMKSGVVPPEMASHIRSLIQEGKVLKQKIDVWQELLDEEEDSPGDTTNEDRTCLIMESHLRLDQITAELKILENPDLRNLMVRKKQHETKSVDPNECGEVCFVWQGGTVDDLIDVLTTVKTLIQPSACVKHLQVHRQFILLESRDHFFPQLGSGLPGDLHHILLSQLIVQFVFVTPIVLVVPYRCVSSISVITSPSSVMSLSLSVLVASLPQSQVPVSVSRLAKRAALYGPCQTWIGLQIASRSGPITHNVDQYSLVIQSDQNTSNNDRLQEMQVVLKFICRTFPSLENTLGRAVREEAKTIFLCAGTHEVQRTVLLERGLALRGISNFEKTVLMTKSNCAALLDNCVGDLTLEHVTLDCRLVQLAIMARINVRLQGCRVVDPSGFRWSQGIVVIEGARLEATGCEFFSLGTAVVVHTGADAILSACNIHSCLVGVLPVNVEELSLSDCILSDNVKGDVQVVQQPNSLYDSIDSGCSFTEV</sequence>